<dbReference type="RefSeq" id="WP_110375197.1">
    <property type="nucleotide sequence ID" value="NZ_JAHBRY010000001.1"/>
</dbReference>
<dbReference type="AlphaFoldDB" id="A0A2V3U4G6"/>
<reference evidence="2 3" key="1">
    <citation type="submission" date="2018-05" db="EMBL/GenBank/DDBJ databases">
        <title>Genomic Encyclopedia of Type Strains, Phase IV (KMG-IV): sequencing the most valuable type-strain genomes for metagenomic binning, comparative biology and taxonomic classification.</title>
        <authorList>
            <person name="Goeker M."/>
        </authorList>
    </citation>
    <scope>NUCLEOTIDE SEQUENCE [LARGE SCALE GENOMIC DNA]</scope>
    <source>
        <strain evidence="2 3">DSM 6462</strain>
    </source>
</reference>
<feature type="transmembrane region" description="Helical" evidence="1">
    <location>
        <begin position="183"/>
        <end position="205"/>
    </location>
</feature>
<dbReference type="Pfam" id="PF06532">
    <property type="entry name" value="NrsF"/>
    <property type="match status" value="1"/>
</dbReference>
<proteinExistence type="predicted"/>
<name>A0A2V3U4G6_9HYPH</name>
<keyword evidence="1" id="KW-0472">Membrane</keyword>
<feature type="transmembrane region" description="Helical" evidence="1">
    <location>
        <begin position="89"/>
        <end position="112"/>
    </location>
</feature>
<keyword evidence="1" id="KW-0812">Transmembrane</keyword>
<sequence>MKTDDLIRGLAADTRRERSLESGLARALCIGLAGAVALFALILSPRAGMPGLMMEPRILLKFIVTLSLAATSIWLALRLVRPGADARPLVWALAIPAGALMLGVVTELVVTPLPGWMPGLFGHSAIYCLSLVTLMAAPVLVSALYALKRGAPEHPMLAGAAGGALAGSLGAALYALHCVDDSPLFVLVWYGIAIGFVTAAGALIGRRVLSW</sequence>
<dbReference type="OrthoDB" id="9816468at2"/>
<keyword evidence="1" id="KW-1133">Transmembrane helix</keyword>
<keyword evidence="3" id="KW-1185">Reference proteome</keyword>
<evidence type="ECO:0000256" key="1">
    <source>
        <dbReference type="SAM" id="Phobius"/>
    </source>
</evidence>
<accession>A0A2V3U4G6</accession>
<feature type="transmembrane region" description="Helical" evidence="1">
    <location>
        <begin position="58"/>
        <end position="77"/>
    </location>
</feature>
<dbReference type="EMBL" id="QJJK01000006">
    <property type="protein sequence ID" value="PXW57861.1"/>
    <property type="molecule type" value="Genomic_DNA"/>
</dbReference>
<comment type="caution">
    <text evidence="2">The sequence shown here is derived from an EMBL/GenBank/DDBJ whole genome shotgun (WGS) entry which is preliminary data.</text>
</comment>
<feature type="transmembrane region" description="Helical" evidence="1">
    <location>
        <begin position="124"/>
        <end position="145"/>
    </location>
</feature>
<gene>
    <name evidence="2" type="ORF">C7450_10633</name>
</gene>
<feature type="transmembrane region" description="Helical" evidence="1">
    <location>
        <begin position="24"/>
        <end position="43"/>
    </location>
</feature>
<evidence type="ECO:0000313" key="3">
    <source>
        <dbReference type="Proteomes" id="UP000248021"/>
    </source>
</evidence>
<evidence type="ECO:0008006" key="4">
    <source>
        <dbReference type="Google" id="ProtNLM"/>
    </source>
</evidence>
<protein>
    <recommendedName>
        <fullName evidence="4">DUF1109 family protein</fullName>
    </recommendedName>
</protein>
<feature type="transmembrane region" description="Helical" evidence="1">
    <location>
        <begin position="157"/>
        <end position="177"/>
    </location>
</feature>
<evidence type="ECO:0000313" key="2">
    <source>
        <dbReference type="EMBL" id="PXW57861.1"/>
    </source>
</evidence>
<dbReference type="Proteomes" id="UP000248021">
    <property type="component" value="Unassembled WGS sequence"/>
</dbReference>
<dbReference type="InterPro" id="IPR009495">
    <property type="entry name" value="NrsF"/>
</dbReference>
<organism evidence="2 3">
    <name type="scientific">Chelatococcus asaccharovorans</name>
    <dbReference type="NCBI Taxonomy" id="28210"/>
    <lineage>
        <taxon>Bacteria</taxon>
        <taxon>Pseudomonadati</taxon>
        <taxon>Pseudomonadota</taxon>
        <taxon>Alphaproteobacteria</taxon>
        <taxon>Hyphomicrobiales</taxon>
        <taxon>Chelatococcaceae</taxon>
        <taxon>Chelatococcus</taxon>
    </lineage>
</organism>